<name>I8UHB2_9BACL</name>
<dbReference type="InterPro" id="IPR046139">
    <property type="entry name" value="DUF6141"/>
</dbReference>
<evidence type="ECO:0000313" key="3">
    <source>
        <dbReference type="Proteomes" id="UP000004080"/>
    </source>
</evidence>
<proteinExistence type="predicted"/>
<keyword evidence="1" id="KW-1133">Transmembrane helix</keyword>
<evidence type="ECO:0000313" key="2">
    <source>
        <dbReference type="EMBL" id="EIT86213.1"/>
    </source>
</evidence>
<reference evidence="2 3" key="1">
    <citation type="journal article" date="2012" name="J. Bacteriol.">
        <title>Genome of Bacillus macauensis ZFHKF-1, a Long-Chain-Forming Bacterium.</title>
        <authorList>
            <person name="Cai L."/>
            <person name="Zhang T."/>
        </authorList>
    </citation>
    <scope>NUCLEOTIDE SEQUENCE [LARGE SCALE GENOMIC DNA]</scope>
    <source>
        <strain evidence="2 3">ZFHKF-1</strain>
    </source>
</reference>
<dbReference type="OrthoDB" id="582675at2"/>
<dbReference type="STRING" id="1196324.A374_06426"/>
<dbReference type="Pfam" id="PF19638">
    <property type="entry name" value="DUF6141"/>
    <property type="match status" value="1"/>
</dbReference>
<dbReference type="EMBL" id="AKKV01000022">
    <property type="protein sequence ID" value="EIT86213.1"/>
    <property type="molecule type" value="Genomic_DNA"/>
</dbReference>
<keyword evidence="1" id="KW-0812">Transmembrane</keyword>
<feature type="transmembrane region" description="Helical" evidence="1">
    <location>
        <begin position="20"/>
        <end position="42"/>
    </location>
</feature>
<accession>I8UHB2</accession>
<dbReference type="Proteomes" id="UP000004080">
    <property type="component" value="Unassembled WGS sequence"/>
</dbReference>
<evidence type="ECO:0008006" key="4">
    <source>
        <dbReference type="Google" id="ProtNLM"/>
    </source>
</evidence>
<feature type="transmembrane region" description="Helical" evidence="1">
    <location>
        <begin position="54"/>
        <end position="74"/>
    </location>
</feature>
<keyword evidence="3" id="KW-1185">Reference proteome</keyword>
<sequence length="167" mass="19403">MRKNSEAWIYREVQRPRQFLFIGFIILLAGLFWWACFQQMIFGTPFGDKPMSDAMLVSMWIIVGILMPIAAFTAKLITEVREDGVYVKFVPFHFKYHVFRYERIQDARTVTFRSFRRFGGWGIRTNLKGECLYNISGGQGLELKLTTGDKVIIGSKKAEQLLQAMSR</sequence>
<protein>
    <recommendedName>
        <fullName evidence="4">Bacterial Pleckstrin homology domain-containing protein</fullName>
    </recommendedName>
</protein>
<evidence type="ECO:0000256" key="1">
    <source>
        <dbReference type="SAM" id="Phobius"/>
    </source>
</evidence>
<organism evidence="2 3">
    <name type="scientific">Fictibacillus macauensis ZFHKF-1</name>
    <dbReference type="NCBI Taxonomy" id="1196324"/>
    <lineage>
        <taxon>Bacteria</taxon>
        <taxon>Bacillati</taxon>
        <taxon>Bacillota</taxon>
        <taxon>Bacilli</taxon>
        <taxon>Bacillales</taxon>
        <taxon>Fictibacillaceae</taxon>
        <taxon>Fictibacillus</taxon>
    </lineage>
</organism>
<dbReference type="eggNOG" id="ENOG5032Y0V">
    <property type="taxonomic scope" value="Bacteria"/>
</dbReference>
<dbReference type="AlphaFoldDB" id="I8UHB2"/>
<gene>
    <name evidence="2" type="ORF">A374_06426</name>
</gene>
<comment type="caution">
    <text evidence="2">The sequence shown here is derived from an EMBL/GenBank/DDBJ whole genome shotgun (WGS) entry which is preliminary data.</text>
</comment>
<dbReference type="RefSeq" id="WP_007201382.1">
    <property type="nucleotide sequence ID" value="NZ_AKKV01000022.1"/>
</dbReference>
<dbReference type="PATRIC" id="fig|1196324.3.peg.1310"/>
<keyword evidence="1" id="KW-0472">Membrane</keyword>